<evidence type="ECO:0000256" key="6">
    <source>
        <dbReference type="ARBA" id="ARBA00023295"/>
    </source>
</evidence>
<proteinExistence type="inferred from homology"/>
<evidence type="ECO:0000256" key="2">
    <source>
        <dbReference type="ARBA" id="ARBA00007951"/>
    </source>
</evidence>
<dbReference type="PANTHER" id="PTHR10030:SF37">
    <property type="entry name" value="ALPHA-L-FUCOSIDASE-RELATED"/>
    <property type="match status" value="1"/>
</dbReference>
<dbReference type="SMART" id="SM00812">
    <property type="entry name" value="Alpha_L_fucos"/>
    <property type="match status" value="1"/>
</dbReference>
<dbReference type="InterPro" id="IPR000933">
    <property type="entry name" value="Glyco_hydro_29"/>
</dbReference>
<evidence type="ECO:0000313" key="9">
    <source>
        <dbReference type="EMBL" id="MFB9573516.1"/>
    </source>
</evidence>
<dbReference type="Gene3D" id="3.20.20.80">
    <property type="entry name" value="Glycosidases"/>
    <property type="match status" value="1"/>
</dbReference>
<keyword evidence="5" id="KW-0378">Hydrolase</keyword>
<protein>
    <recommendedName>
        <fullName evidence="3">alpha-L-fucosidase</fullName>
        <ecNumber evidence="3">3.2.1.51</ecNumber>
    </recommendedName>
</protein>
<keyword evidence="10" id="KW-1185">Reference proteome</keyword>
<comment type="caution">
    <text evidence="9">The sequence shown here is derived from an EMBL/GenBank/DDBJ whole genome shotgun (WGS) entry which is preliminary data.</text>
</comment>
<feature type="domain" description="Glycoside hydrolase family 29 N-terminal" evidence="8">
    <location>
        <begin position="55"/>
        <end position="359"/>
    </location>
</feature>
<gene>
    <name evidence="9" type="ORF">ACFFTL_14580</name>
</gene>
<comment type="function">
    <text evidence="1">Alpha-L-fucosidase is responsible for hydrolyzing the alpha-1,6-linked fucose joined to the reducing-end N-acetylglucosamine of the carbohydrate moieties of glycoproteins.</text>
</comment>
<dbReference type="InterPro" id="IPR016286">
    <property type="entry name" value="FUC_metazoa-typ"/>
</dbReference>
<dbReference type="PANTHER" id="PTHR10030">
    <property type="entry name" value="ALPHA-L-FUCOSIDASE"/>
    <property type="match status" value="1"/>
</dbReference>
<organism evidence="9 10">
    <name type="scientific">Streptomyces yanii</name>
    <dbReference type="NCBI Taxonomy" id="78510"/>
    <lineage>
        <taxon>Bacteria</taxon>
        <taxon>Bacillati</taxon>
        <taxon>Actinomycetota</taxon>
        <taxon>Actinomycetes</taxon>
        <taxon>Kitasatosporales</taxon>
        <taxon>Streptomycetaceae</taxon>
        <taxon>Streptomyces</taxon>
    </lineage>
</organism>
<comment type="similarity">
    <text evidence="2">Belongs to the glycosyl hydrolase 29 family.</text>
</comment>
<feature type="chain" id="PRO_5047144775" description="alpha-L-fucosidase" evidence="7">
    <location>
        <begin position="29"/>
        <end position="589"/>
    </location>
</feature>
<reference evidence="9 10" key="1">
    <citation type="submission" date="2024-09" db="EMBL/GenBank/DDBJ databases">
        <authorList>
            <person name="Sun Q."/>
            <person name="Mori K."/>
        </authorList>
    </citation>
    <scope>NUCLEOTIDE SEQUENCE [LARGE SCALE GENOMIC DNA]</scope>
    <source>
        <strain evidence="9 10">JCM 3331</strain>
    </source>
</reference>
<accession>A0ABV5R841</accession>
<dbReference type="SUPFAM" id="SSF51445">
    <property type="entry name" value="(Trans)glycosidases"/>
    <property type="match status" value="1"/>
</dbReference>
<keyword evidence="6" id="KW-0326">Glycosidase</keyword>
<evidence type="ECO:0000256" key="3">
    <source>
        <dbReference type="ARBA" id="ARBA00012662"/>
    </source>
</evidence>
<dbReference type="InterPro" id="IPR017853">
    <property type="entry name" value="GH"/>
</dbReference>
<dbReference type="Proteomes" id="UP001589710">
    <property type="component" value="Unassembled WGS sequence"/>
</dbReference>
<dbReference type="EMBL" id="JBHMCG010000060">
    <property type="protein sequence ID" value="MFB9573516.1"/>
    <property type="molecule type" value="Genomic_DNA"/>
</dbReference>
<feature type="signal peptide" evidence="7">
    <location>
        <begin position="1"/>
        <end position="28"/>
    </location>
</feature>
<name>A0ABV5R841_9ACTN</name>
<evidence type="ECO:0000256" key="1">
    <source>
        <dbReference type="ARBA" id="ARBA00004071"/>
    </source>
</evidence>
<dbReference type="InterPro" id="IPR057739">
    <property type="entry name" value="Glyco_hydro_29_N"/>
</dbReference>
<evidence type="ECO:0000256" key="5">
    <source>
        <dbReference type="ARBA" id="ARBA00022801"/>
    </source>
</evidence>
<sequence length="589" mass="62957">MHSQVTSLTRRLKAAFATAALVAGCALAAGSPAQADPAPKPIDAYPAAIPLSTDTNIANWEKLQFGMFVHWGMFSSYGGYYNGAQQTIGYPEQIKAWMNIPTSDYLAGAHQFTADKFDAAQWCATAKAAGAKYLVLTSKHHDGFAMWDTATTDYNVVAQTPFGRDPIKELSTACRAQGMGFGLYFSIIDWTLQTPEPYQNLNPIPDSMMPYIKSQLTELLTKYGQLDELWFDMGKPTAAQSAEMAATVHQLQPQTMVNSRVWNNKGDFEVGGDNSVPTKQLQAPWQSAYSIFPKCWGYCSWPSADRSDASRKSKTTQQVRSLFTVTSGGGNYLLNVGPQGNGAIDDFQAGVMAGIGAWNARHPNAVEGARPTLYGRMSWGDSTIKGNAVYLGVSSWPNGGGDIRLPGMASTILDVTVDGTADRLPYRMDGNDLVITLPAQPTDADLPVIKVHTDGAPLVRPAGTAVSTDRHFSIAAGSLTSRLSPINGGRDASSVTGWLAGQDGNSGWNAARVTVAGTFKADTKYRITLGETSVVATGAQLAAGAVDGLRYRSQRITPITIALADPDYFADPLGATVTGITVDGYRVNS</sequence>
<dbReference type="Pfam" id="PF01120">
    <property type="entry name" value="Alpha_L_fucos"/>
    <property type="match status" value="1"/>
</dbReference>
<dbReference type="EC" id="3.2.1.51" evidence="3"/>
<dbReference type="RefSeq" id="WP_345515546.1">
    <property type="nucleotide sequence ID" value="NZ_BAAAXD010000031.1"/>
</dbReference>
<evidence type="ECO:0000313" key="10">
    <source>
        <dbReference type="Proteomes" id="UP001589710"/>
    </source>
</evidence>
<evidence type="ECO:0000259" key="8">
    <source>
        <dbReference type="Pfam" id="PF01120"/>
    </source>
</evidence>
<keyword evidence="4 7" id="KW-0732">Signal</keyword>
<evidence type="ECO:0000256" key="7">
    <source>
        <dbReference type="SAM" id="SignalP"/>
    </source>
</evidence>
<evidence type="ECO:0000256" key="4">
    <source>
        <dbReference type="ARBA" id="ARBA00022729"/>
    </source>
</evidence>
<dbReference type="PRINTS" id="PR00741">
    <property type="entry name" value="GLHYDRLASE29"/>
</dbReference>